<feature type="transmembrane region" description="Helical" evidence="6">
    <location>
        <begin position="102"/>
        <end position="119"/>
    </location>
</feature>
<dbReference type="GO" id="GO:0016020">
    <property type="term" value="C:membrane"/>
    <property type="evidence" value="ECO:0007669"/>
    <property type="project" value="UniProtKB-SubCell"/>
</dbReference>
<feature type="transmembrane region" description="Helical" evidence="6">
    <location>
        <begin position="28"/>
        <end position="49"/>
    </location>
</feature>
<proteinExistence type="inferred from homology"/>
<dbReference type="EMBL" id="JACIDC010000010">
    <property type="protein sequence ID" value="MBB4041207.1"/>
    <property type="molecule type" value="Genomic_DNA"/>
</dbReference>
<evidence type="ECO:0000256" key="2">
    <source>
        <dbReference type="ARBA" id="ARBA00007511"/>
    </source>
</evidence>
<evidence type="ECO:0000256" key="5">
    <source>
        <dbReference type="ARBA" id="ARBA00023136"/>
    </source>
</evidence>
<comment type="caution">
    <text evidence="7">The sequence shown here is derived from an EMBL/GenBank/DDBJ whole genome shotgun (WGS) entry which is preliminary data.</text>
</comment>
<feature type="transmembrane region" description="Helical" evidence="6">
    <location>
        <begin position="312"/>
        <end position="331"/>
    </location>
</feature>
<evidence type="ECO:0000256" key="4">
    <source>
        <dbReference type="ARBA" id="ARBA00022989"/>
    </source>
</evidence>
<keyword evidence="3 6" id="KW-0812">Transmembrane</keyword>
<feature type="transmembrane region" description="Helical" evidence="6">
    <location>
        <begin position="217"/>
        <end position="239"/>
    </location>
</feature>
<protein>
    <submittedName>
        <fullName evidence="7">Tellurite resistance protein TerC</fullName>
    </submittedName>
</protein>
<organism evidence="7 8">
    <name type="scientific">Microvirga flocculans</name>
    <dbReference type="NCBI Taxonomy" id="217168"/>
    <lineage>
        <taxon>Bacteria</taxon>
        <taxon>Pseudomonadati</taxon>
        <taxon>Pseudomonadota</taxon>
        <taxon>Alphaproteobacteria</taxon>
        <taxon>Hyphomicrobiales</taxon>
        <taxon>Methylobacteriaceae</taxon>
        <taxon>Microvirga</taxon>
    </lineage>
</organism>
<evidence type="ECO:0000256" key="3">
    <source>
        <dbReference type="ARBA" id="ARBA00022692"/>
    </source>
</evidence>
<keyword evidence="5 6" id="KW-0472">Membrane</keyword>
<sequence>MSEPTSVQPTGSVIMFEILLISWLGKPLWMWLAFLLIVVALLVLDLGVLHRKHREIGVRESLFMSAFYIALGLAFGGFVWWYLGPEPGMNYLTGFAVEKALAMDNVFVIAMIFGFFAVPRLYQHRVLFWGILGVIVLRAIMIGFGAAVISQFSWVLYLFAVFLIATGVKMLVFSDKEYDIAKNPVIGLMRRHFNVTDEHHGERFFVKKEHPKTGKPVWFMTPLFMALVLVEIADVIFAVDSVPAIFAITTDPFIVYTSNIFAILGLRALYFALAAMVHRFHYLKYALAFVLIFIGSKIFAADMLDLAKIPPAISLAVTFGILATGVLWSLWKTRGEEPEAKQVTG</sequence>
<dbReference type="InterPro" id="IPR022369">
    <property type="entry name" value="Integral_membrane_TerC_rswitch"/>
</dbReference>
<dbReference type="InterPro" id="IPR005496">
    <property type="entry name" value="Integral_membrane_TerC"/>
</dbReference>
<dbReference type="AlphaFoldDB" id="A0A7W6N8Y8"/>
<dbReference type="Proteomes" id="UP000519439">
    <property type="component" value="Unassembled WGS sequence"/>
</dbReference>
<feature type="transmembrane region" description="Helical" evidence="6">
    <location>
        <begin position="126"/>
        <end position="148"/>
    </location>
</feature>
<feature type="transmembrane region" description="Helical" evidence="6">
    <location>
        <begin position="61"/>
        <end position="82"/>
    </location>
</feature>
<reference evidence="7 8" key="1">
    <citation type="submission" date="2020-08" db="EMBL/GenBank/DDBJ databases">
        <title>Genomic Encyclopedia of Type Strains, Phase IV (KMG-IV): sequencing the most valuable type-strain genomes for metagenomic binning, comparative biology and taxonomic classification.</title>
        <authorList>
            <person name="Goeker M."/>
        </authorList>
    </citation>
    <scope>NUCLEOTIDE SEQUENCE [LARGE SCALE GENOMIC DNA]</scope>
    <source>
        <strain evidence="7 8">DSM 15743</strain>
    </source>
</reference>
<feature type="transmembrane region" description="Helical" evidence="6">
    <location>
        <begin position="282"/>
        <end position="300"/>
    </location>
</feature>
<name>A0A7W6N8Y8_9HYPH</name>
<dbReference type="PANTHER" id="PTHR30238:SF0">
    <property type="entry name" value="THYLAKOID MEMBRANE PROTEIN TERC, CHLOROPLASTIC"/>
    <property type="match status" value="1"/>
</dbReference>
<accession>A0A7W6N8Y8</accession>
<gene>
    <name evidence="7" type="ORF">GGR34_002877</name>
</gene>
<comment type="subcellular location">
    <subcellularLocation>
        <location evidence="1">Membrane</location>
        <topology evidence="1">Multi-pass membrane protein</topology>
    </subcellularLocation>
</comment>
<keyword evidence="4 6" id="KW-1133">Transmembrane helix</keyword>
<keyword evidence="8" id="KW-1185">Reference proteome</keyword>
<feature type="transmembrane region" description="Helical" evidence="6">
    <location>
        <begin position="245"/>
        <end position="270"/>
    </location>
</feature>
<evidence type="ECO:0000313" key="8">
    <source>
        <dbReference type="Proteomes" id="UP000519439"/>
    </source>
</evidence>
<comment type="similarity">
    <text evidence="2">Belongs to the TerC family.</text>
</comment>
<feature type="transmembrane region" description="Helical" evidence="6">
    <location>
        <begin position="154"/>
        <end position="172"/>
    </location>
</feature>
<dbReference type="Pfam" id="PF03741">
    <property type="entry name" value="TerC"/>
    <property type="match status" value="1"/>
</dbReference>
<dbReference type="NCBIfam" id="TIGR03718">
    <property type="entry name" value="R_switched_Alx"/>
    <property type="match status" value="1"/>
</dbReference>
<evidence type="ECO:0000256" key="1">
    <source>
        <dbReference type="ARBA" id="ARBA00004141"/>
    </source>
</evidence>
<evidence type="ECO:0000313" key="7">
    <source>
        <dbReference type="EMBL" id="MBB4041207.1"/>
    </source>
</evidence>
<evidence type="ECO:0000256" key="6">
    <source>
        <dbReference type="SAM" id="Phobius"/>
    </source>
</evidence>
<dbReference type="PANTHER" id="PTHR30238">
    <property type="entry name" value="MEMBRANE BOUND PREDICTED REDOX MODULATOR"/>
    <property type="match status" value="1"/>
</dbReference>